<keyword evidence="1" id="KW-0449">Lipoprotein</keyword>
<evidence type="ECO:0000313" key="2">
    <source>
        <dbReference type="Proteomes" id="UP000759103"/>
    </source>
</evidence>
<proteinExistence type="predicted"/>
<comment type="caution">
    <text evidence="1">The sequence shown here is derived from an EMBL/GenBank/DDBJ whole genome shotgun (WGS) entry which is preliminary data.</text>
</comment>
<gene>
    <name evidence="1" type="ORF">KZ820_20855</name>
</gene>
<accession>A0ABS7BUC0</accession>
<sequence>MVLASLALAGCGEATHDVDYYKTNGEERTAKIKECNNNPGELGMSPNCRNAKKALNDLALDPNNKKVPVIR</sequence>
<dbReference type="InterPro" id="IPR047937">
    <property type="entry name" value="Eex_IncN-like"/>
</dbReference>
<protein>
    <submittedName>
        <fullName evidence="1">EexN family lipoprotein</fullName>
    </submittedName>
</protein>
<dbReference type="EMBL" id="JAHXZN010000016">
    <property type="protein sequence ID" value="MBW6533199.1"/>
    <property type="molecule type" value="Genomic_DNA"/>
</dbReference>
<name>A0ABS7BUC0_9SPHN</name>
<dbReference type="Proteomes" id="UP000759103">
    <property type="component" value="Unassembled WGS sequence"/>
</dbReference>
<dbReference type="NCBIfam" id="NF033894">
    <property type="entry name" value="Eex_IncN"/>
    <property type="match status" value="1"/>
</dbReference>
<reference evidence="1 2" key="1">
    <citation type="submission" date="2021-07" db="EMBL/GenBank/DDBJ databases">
        <title>Sphingomonas sp.</title>
        <authorList>
            <person name="Feng G."/>
            <person name="Li J."/>
            <person name="Pan M."/>
        </authorList>
    </citation>
    <scope>NUCLEOTIDE SEQUENCE [LARGE SCALE GENOMIC DNA]</scope>
    <source>
        <strain evidence="1 2">RRHST34</strain>
    </source>
</reference>
<organism evidence="1 2">
    <name type="scientific">Sphingomonas citri</name>
    <dbReference type="NCBI Taxonomy" id="2862499"/>
    <lineage>
        <taxon>Bacteria</taxon>
        <taxon>Pseudomonadati</taxon>
        <taxon>Pseudomonadota</taxon>
        <taxon>Alphaproteobacteria</taxon>
        <taxon>Sphingomonadales</taxon>
        <taxon>Sphingomonadaceae</taxon>
        <taxon>Sphingomonas</taxon>
    </lineage>
</organism>
<keyword evidence="2" id="KW-1185">Reference proteome</keyword>
<evidence type="ECO:0000313" key="1">
    <source>
        <dbReference type="EMBL" id="MBW6533199.1"/>
    </source>
</evidence>